<dbReference type="SUPFAM" id="SSF140453">
    <property type="entry name" value="EsxAB dimer-like"/>
    <property type="match status" value="1"/>
</dbReference>
<gene>
    <name evidence="2" type="primary">esxA</name>
    <name evidence="2" type="ORF">MDUV_41960</name>
</gene>
<name>A0A7I7K5E5_9MYCO</name>
<dbReference type="Gene3D" id="1.10.287.1060">
    <property type="entry name" value="ESAT-6-like"/>
    <property type="match status" value="1"/>
</dbReference>
<comment type="similarity">
    <text evidence="1">Belongs to the WXG100 family.</text>
</comment>
<reference evidence="2 3" key="1">
    <citation type="journal article" date="2019" name="Emerg. Microbes Infect.">
        <title>Comprehensive subspecies identification of 175 nontuberculous mycobacteria species based on 7547 genomic profiles.</title>
        <authorList>
            <person name="Matsumoto Y."/>
            <person name="Kinjo T."/>
            <person name="Motooka D."/>
            <person name="Nabeya D."/>
            <person name="Jung N."/>
            <person name="Uechi K."/>
            <person name="Horii T."/>
            <person name="Iida T."/>
            <person name="Fujita J."/>
            <person name="Nakamura S."/>
        </authorList>
    </citation>
    <scope>NUCLEOTIDE SEQUENCE [LARGE SCALE GENOMIC DNA]</scope>
    <source>
        <strain evidence="2 3">JCM 6396</strain>
    </source>
</reference>
<dbReference type="AlphaFoldDB" id="A0A7I7K5E5"/>
<proteinExistence type="inferred from homology"/>
<evidence type="ECO:0000313" key="2">
    <source>
        <dbReference type="EMBL" id="BBX19336.1"/>
    </source>
</evidence>
<protein>
    <recommendedName>
        <fullName evidence="1">ESAT-6-like protein</fullName>
    </recommendedName>
</protein>
<dbReference type="KEGG" id="mdu:MDUV_41960"/>
<dbReference type="InterPro" id="IPR010310">
    <property type="entry name" value="T7SS_ESAT-6-like"/>
</dbReference>
<evidence type="ECO:0000313" key="3">
    <source>
        <dbReference type="Proteomes" id="UP000467006"/>
    </source>
</evidence>
<keyword evidence="3" id="KW-1185">Reference proteome</keyword>
<dbReference type="NCBIfam" id="TIGR03930">
    <property type="entry name" value="WXG100_ESAT6"/>
    <property type="match status" value="1"/>
</dbReference>
<dbReference type="OrthoDB" id="3387628at2"/>
<dbReference type="RefSeq" id="WP_098005647.1">
    <property type="nucleotide sequence ID" value="NZ_AP022563.1"/>
</dbReference>
<evidence type="ECO:0000256" key="1">
    <source>
        <dbReference type="RuleBase" id="RU362001"/>
    </source>
</evidence>
<dbReference type="InterPro" id="IPR036689">
    <property type="entry name" value="ESAT-6-like_sf"/>
</dbReference>
<dbReference type="EMBL" id="AP022563">
    <property type="protein sequence ID" value="BBX19336.1"/>
    <property type="molecule type" value="Genomic_DNA"/>
</dbReference>
<accession>A0A7I7K5E5</accession>
<sequence>MGLIEYNFAGIESGAGELQAAVQRTLGLLEEGQGSLARLQAAWMGEGSMSYQAVQQRWDNNSMEINQALQSLGHAVSNSGQNMGTTENGVIGTFT</sequence>
<dbReference type="Pfam" id="PF06013">
    <property type="entry name" value="WXG100"/>
    <property type="match status" value="1"/>
</dbReference>
<dbReference type="Proteomes" id="UP000467006">
    <property type="component" value="Chromosome"/>
</dbReference>
<organism evidence="2 3">
    <name type="scientific">Mycolicibacterium duvalii</name>
    <dbReference type="NCBI Taxonomy" id="39688"/>
    <lineage>
        <taxon>Bacteria</taxon>
        <taxon>Bacillati</taxon>
        <taxon>Actinomycetota</taxon>
        <taxon>Actinomycetes</taxon>
        <taxon>Mycobacteriales</taxon>
        <taxon>Mycobacteriaceae</taxon>
        <taxon>Mycolicibacterium</taxon>
    </lineage>
</organism>